<evidence type="ECO:0000313" key="2">
    <source>
        <dbReference type="EMBL" id="MBW70945.1"/>
    </source>
</evidence>
<sequence>MSCLSTLFVFTVCSSSGLLCGPPTSAFHFHRFPHGSTPFVLLLRDIFERYRDTVTLLKVTLHYLRSHYTT</sequence>
<proteinExistence type="predicted"/>
<dbReference type="EMBL" id="GGFL01006767">
    <property type="protein sequence ID" value="MBW70945.1"/>
    <property type="molecule type" value="Transcribed_RNA"/>
</dbReference>
<name>A0A2M4D088_ANODA</name>
<keyword evidence="1" id="KW-0732">Signal</keyword>
<feature type="signal peptide" evidence="1">
    <location>
        <begin position="1"/>
        <end position="17"/>
    </location>
</feature>
<accession>A0A2M4D088</accession>
<feature type="chain" id="PRO_5014740284" evidence="1">
    <location>
        <begin position="18"/>
        <end position="70"/>
    </location>
</feature>
<organism evidence="2">
    <name type="scientific">Anopheles darlingi</name>
    <name type="common">Mosquito</name>
    <dbReference type="NCBI Taxonomy" id="43151"/>
    <lineage>
        <taxon>Eukaryota</taxon>
        <taxon>Metazoa</taxon>
        <taxon>Ecdysozoa</taxon>
        <taxon>Arthropoda</taxon>
        <taxon>Hexapoda</taxon>
        <taxon>Insecta</taxon>
        <taxon>Pterygota</taxon>
        <taxon>Neoptera</taxon>
        <taxon>Endopterygota</taxon>
        <taxon>Diptera</taxon>
        <taxon>Nematocera</taxon>
        <taxon>Culicoidea</taxon>
        <taxon>Culicidae</taxon>
        <taxon>Anophelinae</taxon>
        <taxon>Anopheles</taxon>
    </lineage>
</organism>
<protein>
    <submittedName>
        <fullName evidence="2">Putative secreted protein</fullName>
    </submittedName>
</protein>
<reference evidence="2" key="1">
    <citation type="submission" date="2018-01" db="EMBL/GenBank/DDBJ databases">
        <title>An insight into the sialome of Amazonian anophelines.</title>
        <authorList>
            <person name="Ribeiro J.M."/>
            <person name="Scarpassa V."/>
            <person name="Calvo E."/>
        </authorList>
    </citation>
    <scope>NUCLEOTIDE SEQUENCE</scope>
</reference>
<dbReference type="AlphaFoldDB" id="A0A2M4D088"/>
<evidence type="ECO:0000256" key="1">
    <source>
        <dbReference type="SAM" id="SignalP"/>
    </source>
</evidence>